<dbReference type="Pfam" id="PF13183">
    <property type="entry name" value="Fer4_8"/>
    <property type="match status" value="1"/>
</dbReference>
<comment type="caution">
    <text evidence="9">The sequence shown here is derived from an EMBL/GenBank/DDBJ whole genome shotgun (WGS) entry which is preliminary data.</text>
</comment>
<name>A0ABP3Z2N1_9ACTN</name>
<keyword evidence="3" id="KW-0677">Repeat</keyword>
<keyword evidence="1 6" id="KW-0004">4Fe-4S</keyword>
<dbReference type="InterPro" id="IPR017900">
    <property type="entry name" value="4Fe4S_Fe_S_CS"/>
</dbReference>
<protein>
    <recommendedName>
        <fullName evidence="6">Glycolate oxidase iron-sulfur subunit</fullName>
        <ecNumber evidence="6">1.1.99.14</ecNumber>
    </recommendedName>
</protein>
<dbReference type="EMBL" id="BAAAHG010000018">
    <property type="protein sequence ID" value="GAA0913769.1"/>
    <property type="molecule type" value="Genomic_DNA"/>
</dbReference>
<evidence type="ECO:0000313" key="9">
    <source>
        <dbReference type="EMBL" id="GAA0913769.1"/>
    </source>
</evidence>
<evidence type="ECO:0000259" key="8">
    <source>
        <dbReference type="PROSITE" id="PS51379"/>
    </source>
</evidence>
<evidence type="ECO:0000256" key="7">
    <source>
        <dbReference type="SAM" id="MobiDB-lite"/>
    </source>
</evidence>
<organism evidence="9 10">
    <name type="scientific">Streptomyces thermoalcalitolerans</name>
    <dbReference type="NCBI Taxonomy" id="65605"/>
    <lineage>
        <taxon>Bacteria</taxon>
        <taxon>Bacillati</taxon>
        <taxon>Actinomycetota</taxon>
        <taxon>Actinomycetes</taxon>
        <taxon>Kitasatosporales</taxon>
        <taxon>Streptomycetaceae</taxon>
        <taxon>Streptomyces</taxon>
    </lineage>
</organism>
<comment type="function">
    <text evidence="6">Component of a complex that catalyzes the oxidation of glycolate to glyoxylate.</text>
</comment>
<dbReference type="InterPro" id="IPR017896">
    <property type="entry name" value="4Fe4S_Fe-S-bd"/>
</dbReference>
<gene>
    <name evidence="9" type="ORF">GCM10009549_27430</name>
</gene>
<evidence type="ECO:0000256" key="6">
    <source>
        <dbReference type="PIRNR" id="PIRNR000139"/>
    </source>
</evidence>
<keyword evidence="6" id="KW-0249">Electron transport</keyword>
<comment type="catalytic activity">
    <reaction evidence="6">
        <text>(R)-lactate + A = pyruvate + AH2</text>
        <dbReference type="Rhea" id="RHEA:15089"/>
        <dbReference type="ChEBI" id="CHEBI:13193"/>
        <dbReference type="ChEBI" id="CHEBI:15361"/>
        <dbReference type="ChEBI" id="CHEBI:16004"/>
        <dbReference type="ChEBI" id="CHEBI:17499"/>
    </reaction>
</comment>
<dbReference type="RefSeq" id="WP_344049764.1">
    <property type="nucleotide sequence ID" value="NZ_BAAAHG010000018.1"/>
</dbReference>
<dbReference type="Gene3D" id="1.10.1060.10">
    <property type="entry name" value="Alpha-helical ferredoxin"/>
    <property type="match status" value="1"/>
</dbReference>
<evidence type="ECO:0000256" key="2">
    <source>
        <dbReference type="ARBA" id="ARBA00022723"/>
    </source>
</evidence>
<comment type="catalytic activity">
    <reaction evidence="6">
        <text>glycolate + A = glyoxylate + AH2</text>
        <dbReference type="Rhea" id="RHEA:21264"/>
        <dbReference type="ChEBI" id="CHEBI:13193"/>
        <dbReference type="ChEBI" id="CHEBI:17499"/>
        <dbReference type="ChEBI" id="CHEBI:29805"/>
        <dbReference type="ChEBI" id="CHEBI:36655"/>
        <dbReference type="EC" id="1.1.99.14"/>
    </reaction>
</comment>
<reference evidence="10" key="1">
    <citation type="journal article" date="2019" name="Int. J. Syst. Evol. Microbiol.">
        <title>The Global Catalogue of Microorganisms (GCM) 10K type strain sequencing project: providing services to taxonomists for standard genome sequencing and annotation.</title>
        <authorList>
            <consortium name="The Broad Institute Genomics Platform"/>
            <consortium name="The Broad Institute Genome Sequencing Center for Infectious Disease"/>
            <person name="Wu L."/>
            <person name="Ma J."/>
        </authorList>
    </citation>
    <scope>NUCLEOTIDE SEQUENCE [LARGE SCALE GENOMIC DNA]</scope>
    <source>
        <strain evidence="10">JCM 10673</strain>
    </source>
</reference>
<evidence type="ECO:0000256" key="3">
    <source>
        <dbReference type="ARBA" id="ARBA00022737"/>
    </source>
</evidence>
<dbReference type="Proteomes" id="UP001501005">
    <property type="component" value="Unassembled WGS sequence"/>
</dbReference>
<evidence type="ECO:0000256" key="1">
    <source>
        <dbReference type="ARBA" id="ARBA00022485"/>
    </source>
</evidence>
<proteinExistence type="predicted"/>
<feature type="domain" description="4Fe-4S ferredoxin-type" evidence="8">
    <location>
        <begin position="45"/>
        <end position="77"/>
    </location>
</feature>
<feature type="region of interest" description="Disordered" evidence="7">
    <location>
        <begin position="427"/>
        <end position="447"/>
    </location>
</feature>
<keyword evidence="10" id="KW-1185">Reference proteome</keyword>
<evidence type="ECO:0000313" key="10">
    <source>
        <dbReference type="Proteomes" id="UP001501005"/>
    </source>
</evidence>
<dbReference type="SUPFAM" id="SSF54862">
    <property type="entry name" value="4Fe-4S ferredoxins"/>
    <property type="match status" value="1"/>
</dbReference>
<feature type="region of interest" description="Disordered" evidence="7">
    <location>
        <begin position="169"/>
        <end position="211"/>
    </location>
</feature>
<keyword evidence="2 6" id="KW-0479">Metal-binding</keyword>
<feature type="compositionally biased region" description="Low complexity" evidence="7">
    <location>
        <begin position="174"/>
        <end position="201"/>
    </location>
</feature>
<evidence type="ECO:0000256" key="5">
    <source>
        <dbReference type="ARBA" id="ARBA00023014"/>
    </source>
</evidence>
<dbReference type="InterPro" id="IPR012257">
    <property type="entry name" value="Glc_ox_4Fe-4S"/>
</dbReference>
<dbReference type="InterPro" id="IPR004017">
    <property type="entry name" value="Cys_rich_dom"/>
</dbReference>
<evidence type="ECO:0000256" key="4">
    <source>
        <dbReference type="ARBA" id="ARBA00023004"/>
    </source>
</evidence>
<dbReference type="PROSITE" id="PS00198">
    <property type="entry name" value="4FE4S_FER_1"/>
    <property type="match status" value="2"/>
</dbReference>
<dbReference type="PANTHER" id="PTHR32479:SF17">
    <property type="entry name" value="GLYCOLATE OXIDASE IRON-SULFUR SUBUNIT"/>
    <property type="match status" value="1"/>
</dbReference>
<dbReference type="PIRSF" id="PIRSF000139">
    <property type="entry name" value="Glc_ox_4Fe-4S"/>
    <property type="match status" value="1"/>
</dbReference>
<sequence>MTDHDTVDHTGPCGSSGAECAGGACGPAPAGPTGPVLPGPSAGQGRGIFDKELLDRCISCGFCLPACPTYALTGQETSSPRGRITLMRALEAGDLAPDDPTLAEESSFCLGCRACETVCPAGVQYGRLLEQWRDHQWSGRRRPWIARALMMLVSRPGLLRLQGLVRRHARGPGEKAAPAPSAPSSASATASASASASAPSSGKPPEPSQQPVSLMLGCVERGLYPRVSRAARHLCPEADVPTAQGCCGALHAHNGDSATGEKLARRLGEQLPGTILTTAGGCAAHLAHHLGRDRVRELSEYLAEKGHRPAGRVMVDGRRARAALQDSCHLRNGLGVTRPPRELIAEVADYVELPSAGKCCGAAGTYSLLRPADSKKVLDPKLSEVEAADVDYVVAVNPGCLRQLEQGLRRARSRAKAIHLAEFLALATEPEPGRPDPASRAHGPKEP</sequence>
<comment type="cofactor">
    <cofactor evidence="6">
        <name>[4Fe-4S] cluster</name>
        <dbReference type="ChEBI" id="CHEBI:49883"/>
    </cofactor>
    <text evidence="6">Binds 2 [4Fe-4S] clusters.</text>
</comment>
<keyword evidence="6" id="KW-0813">Transport</keyword>
<accession>A0ABP3Z2N1</accession>
<dbReference type="Pfam" id="PF02754">
    <property type="entry name" value="CCG"/>
    <property type="match status" value="2"/>
</dbReference>
<dbReference type="EC" id="1.1.99.14" evidence="6"/>
<keyword evidence="5 6" id="KW-0411">Iron-sulfur</keyword>
<feature type="compositionally biased region" description="Basic and acidic residues" evidence="7">
    <location>
        <begin position="431"/>
        <end position="447"/>
    </location>
</feature>
<dbReference type="PROSITE" id="PS51379">
    <property type="entry name" value="4FE4S_FER_2"/>
    <property type="match status" value="2"/>
</dbReference>
<feature type="domain" description="4Fe-4S ferredoxin-type" evidence="8">
    <location>
        <begin position="98"/>
        <end position="123"/>
    </location>
</feature>
<dbReference type="InterPro" id="IPR009051">
    <property type="entry name" value="Helical_ferredxn"/>
</dbReference>
<keyword evidence="4 6" id="KW-0408">Iron</keyword>
<dbReference type="PANTHER" id="PTHR32479">
    <property type="entry name" value="GLYCOLATE OXIDASE IRON-SULFUR SUBUNIT"/>
    <property type="match status" value="1"/>
</dbReference>